<name>A0A0N5CQG2_THECL</name>
<dbReference type="PANTHER" id="PTHR12121">
    <property type="entry name" value="CARBON CATABOLITE REPRESSOR PROTEIN 4"/>
    <property type="match status" value="1"/>
</dbReference>
<dbReference type="STRING" id="103827.A0A0N5CQG2"/>
<dbReference type="SUPFAM" id="SSF56219">
    <property type="entry name" value="DNase I-like"/>
    <property type="match status" value="1"/>
</dbReference>
<dbReference type="AlphaFoldDB" id="A0A0N5CQG2"/>
<dbReference type="PANTHER" id="PTHR12121:SF34">
    <property type="entry name" value="PROTEIN ANGEL"/>
    <property type="match status" value="1"/>
</dbReference>
<dbReference type="OrthoDB" id="10253982at2759"/>
<accession>A0A0N5CQG2</accession>
<protein>
    <submittedName>
        <fullName evidence="4">Endo/exonuclease/phosphatase domain-containing protein</fullName>
    </submittedName>
</protein>
<gene>
    <name evidence="2" type="ORF">TCLT_LOCUS2463</name>
</gene>
<dbReference type="InterPro" id="IPR050410">
    <property type="entry name" value="CCR4/nocturin_mRNA_transcr"/>
</dbReference>
<feature type="domain" description="Endonuclease/exonuclease/phosphatase" evidence="1">
    <location>
        <begin position="36"/>
        <end position="370"/>
    </location>
</feature>
<evidence type="ECO:0000313" key="3">
    <source>
        <dbReference type="Proteomes" id="UP000276776"/>
    </source>
</evidence>
<keyword evidence="3" id="KW-1185">Reference proteome</keyword>
<organism evidence="4">
    <name type="scientific">Thelazia callipaeda</name>
    <name type="common">Oriental eyeworm</name>
    <name type="synonym">Parasitic nematode</name>
    <dbReference type="NCBI Taxonomy" id="103827"/>
    <lineage>
        <taxon>Eukaryota</taxon>
        <taxon>Metazoa</taxon>
        <taxon>Ecdysozoa</taxon>
        <taxon>Nematoda</taxon>
        <taxon>Chromadorea</taxon>
        <taxon>Rhabditida</taxon>
        <taxon>Spirurina</taxon>
        <taxon>Spiruromorpha</taxon>
        <taxon>Thelazioidea</taxon>
        <taxon>Thelaziidae</taxon>
        <taxon>Thelazia</taxon>
    </lineage>
</organism>
<evidence type="ECO:0000313" key="2">
    <source>
        <dbReference type="EMBL" id="VDM98431.1"/>
    </source>
</evidence>
<dbReference type="Proteomes" id="UP000276776">
    <property type="component" value="Unassembled WGS sequence"/>
</dbReference>
<sequence length="379" mass="43712">MPKFSGISSTSFASKKIRRWDVIQNVMDGVPIRICSYNVLCQQNALKSPKLYAHLIKSKRANELMWENRWELLKREFSMIDADIFCLQEVQFDHYDQFFEPFFKTEGYLGKYKKRTREMVDGCAVFYKNYIQLLHYHYIEYYFGVNSVLDRDNVGQLFRLKDMRTQRDLCIFNTHLLFNKWRGDVKLAQVAISLANIDKECGPESGKECPYILCGDFNIEPHSPLYNFIMKGGISFANLRQGDVSGQGSTGGPFVSVNLLPEDIKIARNCRFKDLHSRTMKFPPENCWSHPLNFDSVYQQADKGMKQTVSTYHSVEWANPDFIFYSVGSKSLKHASANGLKLIRRLSLPHINQLVGTLGPWPNSVTPSDHIPLIADFIL</sequence>
<proteinExistence type="predicted"/>
<dbReference type="OMA" id="YIWHTED"/>
<evidence type="ECO:0000259" key="1">
    <source>
        <dbReference type="Pfam" id="PF03372"/>
    </source>
</evidence>
<dbReference type="GO" id="GO:0000175">
    <property type="term" value="F:3'-5'-RNA exonuclease activity"/>
    <property type="evidence" value="ECO:0007669"/>
    <property type="project" value="TreeGrafter"/>
</dbReference>
<dbReference type="Pfam" id="PF03372">
    <property type="entry name" value="Exo_endo_phos"/>
    <property type="match status" value="1"/>
</dbReference>
<reference evidence="2 3" key="2">
    <citation type="submission" date="2018-11" db="EMBL/GenBank/DDBJ databases">
        <authorList>
            <consortium name="Pathogen Informatics"/>
        </authorList>
    </citation>
    <scope>NUCLEOTIDE SEQUENCE [LARGE SCALE GENOMIC DNA]</scope>
</reference>
<dbReference type="InterPro" id="IPR005135">
    <property type="entry name" value="Endo/exonuclease/phosphatase"/>
</dbReference>
<dbReference type="Gene3D" id="3.60.10.10">
    <property type="entry name" value="Endonuclease/exonuclease/phosphatase"/>
    <property type="match status" value="1"/>
</dbReference>
<dbReference type="WBParaSite" id="TCLT_0000246201-mRNA-1">
    <property type="protein sequence ID" value="TCLT_0000246201-mRNA-1"/>
    <property type="gene ID" value="TCLT_0000246201"/>
</dbReference>
<evidence type="ECO:0000313" key="4">
    <source>
        <dbReference type="WBParaSite" id="TCLT_0000246201-mRNA-1"/>
    </source>
</evidence>
<dbReference type="InterPro" id="IPR036691">
    <property type="entry name" value="Endo/exonu/phosph_ase_sf"/>
</dbReference>
<dbReference type="EMBL" id="UYYF01000512">
    <property type="protein sequence ID" value="VDM98431.1"/>
    <property type="molecule type" value="Genomic_DNA"/>
</dbReference>
<reference evidence="4" key="1">
    <citation type="submission" date="2017-02" db="UniProtKB">
        <authorList>
            <consortium name="WormBaseParasite"/>
        </authorList>
    </citation>
    <scope>IDENTIFICATION</scope>
</reference>